<name>A0A553HZ86_9PEZI</name>
<organism evidence="1 2">
    <name type="scientific">Xylaria flabelliformis</name>
    <dbReference type="NCBI Taxonomy" id="2512241"/>
    <lineage>
        <taxon>Eukaryota</taxon>
        <taxon>Fungi</taxon>
        <taxon>Dikarya</taxon>
        <taxon>Ascomycota</taxon>
        <taxon>Pezizomycotina</taxon>
        <taxon>Sordariomycetes</taxon>
        <taxon>Xylariomycetidae</taxon>
        <taxon>Xylariales</taxon>
        <taxon>Xylariaceae</taxon>
        <taxon>Xylaria</taxon>
    </lineage>
</organism>
<dbReference type="Proteomes" id="UP000319160">
    <property type="component" value="Unassembled WGS sequence"/>
</dbReference>
<sequence>MCITDALLQLFDYPRQRPTLCDNEACYKVDFKFTKIAYRPINTFSARLSVILEEHRAAVQQQLKEQQSPKIDNVPAIKRRQRVMAALGRIIRWPMQMAVK</sequence>
<accession>A0A553HZ86</accession>
<dbReference type="OrthoDB" id="4782494at2759"/>
<dbReference type="EMBL" id="VFLP01000030">
    <property type="protein sequence ID" value="TRX93262.1"/>
    <property type="molecule type" value="Genomic_DNA"/>
</dbReference>
<reference evidence="2" key="1">
    <citation type="submission" date="2019-06" db="EMBL/GenBank/DDBJ databases">
        <title>Draft genome sequence of the griseofulvin-producing fungus Xylaria cubensis strain G536.</title>
        <authorList>
            <person name="Mead M.E."/>
            <person name="Raja H.A."/>
            <person name="Steenwyk J.L."/>
            <person name="Knowles S.L."/>
            <person name="Oberlies N.H."/>
            <person name="Rokas A."/>
        </authorList>
    </citation>
    <scope>NUCLEOTIDE SEQUENCE [LARGE SCALE GENOMIC DNA]</scope>
    <source>
        <strain evidence="2">G536</strain>
    </source>
</reference>
<gene>
    <name evidence="1" type="ORF">FHL15_005841</name>
</gene>
<keyword evidence="2" id="KW-1185">Reference proteome</keyword>
<evidence type="ECO:0000313" key="1">
    <source>
        <dbReference type="EMBL" id="TRX93262.1"/>
    </source>
</evidence>
<dbReference type="AlphaFoldDB" id="A0A553HZ86"/>
<evidence type="ECO:0000313" key="2">
    <source>
        <dbReference type="Proteomes" id="UP000319160"/>
    </source>
</evidence>
<proteinExistence type="predicted"/>
<protein>
    <submittedName>
        <fullName evidence="1">Uncharacterized protein</fullName>
    </submittedName>
</protein>
<comment type="caution">
    <text evidence="1">The sequence shown here is derived from an EMBL/GenBank/DDBJ whole genome shotgun (WGS) entry which is preliminary data.</text>
</comment>